<gene>
    <name evidence="18" type="ORF">CcCBS67573_g01452</name>
</gene>
<dbReference type="Gene3D" id="3.90.1150.10">
    <property type="entry name" value="Aspartate Aminotransferase, domain 1"/>
    <property type="match status" value="1"/>
</dbReference>
<name>A0A507FPM7_9FUNG</name>
<dbReference type="GO" id="GO:0005789">
    <property type="term" value="C:endoplasmic reticulum membrane"/>
    <property type="evidence" value="ECO:0007669"/>
    <property type="project" value="UniProtKB-SubCell"/>
</dbReference>
<evidence type="ECO:0000256" key="5">
    <source>
        <dbReference type="ARBA" id="ARBA00022692"/>
    </source>
</evidence>
<evidence type="ECO:0000256" key="14">
    <source>
        <dbReference type="ARBA" id="ARBA00038965"/>
    </source>
</evidence>
<comment type="cofactor">
    <cofactor evidence="1 16 17">
        <name>pyridoxal 5'-phosphate</name>
        <dbReference type="ChEBI" id="CHEBI:597326"/>
    </cofactor>
</comment>
<keyword evidence="8" id="KW-0746">Sphingolipid metabolism</keyword>
<keyword evidence="10" id="KW-0443">Lipid metabolism</keyword>
<comment type="caution">
    <text evidence="18">The sequence shown here is derived from an EMBL/GenBank/DDBJ whole genome shotgun (WGS) entry which is preliminary data.</text>
</comment>
<dbReference type="FunFam" id="3.40.640.10:FF:000020">
    <property type="entry name" value="sphingosine-1-phosphate lyase 1"/>
    <property type="match status" value="1"/>
</dbReference>
<accession>A0A507FPM7</accession>
<comment type="pathway">
    <text evidence="3">Lipid metabolism; sphingolipid metabolism.</text>
</comment>
<keyword evidence="11" id="KW-0472">Membrane</keyword>
<keyword evidence="6" id="KW-0256">Endoplasmic reticulum</keyword>
<dbReference type="EMBL" id="QEAP01000024">
    <property type="protein sequence ID" value="TPX77286.1"/>
    <property type="molecule type" value="Genomic_DNA"/>
</dbReference>
<dbReference type="PANTHER" id="PTHR42735">
    <property type="match status" value="1"/>
</dbReference>
<protein>
    <recommendedName>
        <fullName evidence="14">sphinganine-1-phosphate aldolase</fullName>
        <ecNumber evidence="14">4.1.2.27</ecNumber>
    </recommendedName>
    <alternativeName>
        <fullName evidence="15">Sphingosine-1-phosphate aldolase</fullName>
    </alternativeName>
</protein>
<dbReference type="STRING" id="246404.A0A507FPM7"/>
<dbReference type="InterPro" id="IPR002129">
    <property type="entry name" value="PyrdxlP-dep_de-COase"/>
</dbReference>
<dbReference type="GO" id="GO:0008117">
    <property type="term" value="F:sphinganine-1-phosphate aldolase activity"/>
    <property type="evidence" value="ECO:0007669"/>
    <property type="project" value="UniProtKB-EC"/>
</dbReference>
<dbReference type="AlphaFoldDB" id="A0A507FPM7"/>
<evidence type="ECO:0000256" key="3">
    <source>
        <dbReference type="ARBA" id="ARBA00004760"/>
    </source>
</evidence>
<evidence type="ECO:0000256" key="9">
    <source>
        <dbReference type="ARBA" id="ARBA00022989"/>
    </source>
</evidence>
<evidence type="ECO:0000256" key="7">
    <source>
        <dbReference type="ARBA" id="ARBA00022898"/>
    </source>
</evidence>
<evidence type="ECO:0000256" key="17">
    <source>
        <dbReference type="RuleBase" id="RU000382"/>
    </source>
</evidence>
<dbReference type="InterPro" id="IPR015424">
    <property type="entry name" value="PyrdxlP-dep_Trfase"/>
</dbReference>
<dbReference type="Pfam" id="PF00282">
    <property type="entry name" value="Pyridoxal_deC"/>
    <property type="match status" value="1"/>
</dbReference>
<evidence type="ECO:0000313" key="18">
    <source>
        <dbReference type="EMBL" id="TPX77286.1"/>
    </source>
</evidence>
<evidence type="ECO:0000256" key="15">
    <source>
        <dbReference type="ARBA" id="ARBA00042568"/>
    </source>
</evidence>
<reference evidence="18 19" key="1">
    <citation type="journal article" date="2019" name="Sci. Rep.">
        <title>Comparative genomics of chytrid fungi reveal insights into the obligate biotrophic and pathogenic lifestyle of Synchytrium endobioticum.</title>
        <authorList>
            <person name="van de Vossenberg B.T.L.H."/>
            <person name="Warris S."/>
            <person name="Nguyen H.D.T."/>
            <person name="van Gent-Pelzer M.P.E."/>
            <person name="Joly D.L."/>
            <person name="van de Geest H.C."/>
            <person name="Bonants P.J.M."/>
            <person name="Smith D.S."/>
            <person name="Levesque C.A."/>
            <person name="van der Lee T.A.J."/>
        </authorList>
    </citation>
    <scope>NUCLEOTIDE SEQUENCE [LARGE SCALE GENOMIC DNA]</scope>
    <source>
        <strain evidence="18 19">CBS 675.73</strain>
    </source>
</reference>
<evidence type="ECO:0000256" key="4">
    <source>
        <dbReference type="ARBA" id="ARBA00004991"/>
    </source>
</evidence>
<feature type="modified residue" description="N6-(pyridoxal phosphate)lysine" evidence="16">
    <location>
        <position position="345"/>
    </location>
</feature>
<dbReference type="SUPFAM" id="SSF53383">
    <property type="entry name" value="PLP-dependent transferases"/>
    <property type="match status" value="1"/>
</dbReference>
<dbReference type="Gene3D" id="3.40.640.10">
    <property type="entry name" value="Type I PLP-dependent aspartate aminotransferase-like (Major domain)"/>
    <property type="match status" value="1"/>
</dbReference>
<evidence type="ECO:0000313" key="19">
    <source>
        <dbReference type="Proteomes" id="UP000320333"/>
    </source>
</evidence>
<dbReference type="PANTHER" id="PTHR42735:SF6">
    <property type="entry name" value="SPHINGOSINE-1-PHOSPHATE LYASE 1"/>
    <property type="match status" value="1"/>
</dbReference>
<proteinExistence type="inferred from homology"/>
<keyword evidence="5" id="KW-0812">Transmembrane</keyword>
<comment type="subcellular location">
    <subcellularLocation>
        <location evidence="2">Endoplasmic reticulum membrane</location>
        <topology evidence="2">Single-pass membrane protein</topology>
    </subcellularLocation>
</comment>
<keyword evidence="9" id="KW-1133">Transmembrane helix</keyword>
<evidence type="ECO:0000256" key="6">
    <source>
        <dbReference type="ARBA" id="ARBA00022824"/>
    </source>
</evidence>
<dbReference type="OrthoDB" id="10254570at2759"/>
<evidence type="ECO:0000256" key="1">
    <source>
        <dbReference type="ARBA" id="ARBA00001933"/>
    </source>
</evidence>
<sequence length="544" mass="58607">MSSASTSLLDHLRGRNGTLEGIKNILLAYTVYKYGKYALAYIRVKGVQGAIVALFKQLLQISITIARRFVPGANAAVASQIEKNVTSLQKKLMGDVPDHLKQHALPLKGLPASAVVTELKRLKATEHVDWKAGKISGAVYHGGEDVNKLVTEAFGMFTVANPLHPELFPGVRQMEAEVVSMLLRMYNAPDSACGSMTSGGTESLLMAIKTYRDMARELRGVTEPELIAPVTVHTAVDKGAAYFGIKLIHIPVDPATGQVNMAKVANAINGNTVMIVGSAPNYPHGIVDPIPELSALAVKYKIPLHVDACLGGFIVPFAEKAGFPLPFHVDFRVEGVTSISADTHKYGFAPKGSSVIMYRSKEIRNYQYFITTEWPGGVYCSPTIAGSRPGALVAGCWAAMMHFGESGYVETTRQILTAARSIADGIKSIEQLQVIGQPKLSVVAFNSKSPKVKIYAVADILDKRGWHLNVLQNPPAIHIACTYLNVRASKVLLTDLKEAIAMLLKDPSCGNGDVAAIYGTMASVPDRTVISDVCRGFLDALTMM</sequence>
<organism evidence="18 19">
    <name type="scientific">Chytriomyces confervae</name>
    <dbReference type="NCBI Taxonomy" id="246404"/>
    <lineage>
        <taxon>Eukaryota</taxon>
        <taxon>Fungi</taxon>
        <taxon>Fungi incertae sedis</taxon>
        <taxon>Chytridiomycota</taxon>
        <taxon>Chytridiomycota incertae sedis</taxon>
        <taxon>Chytridiomycetes</taxon>
        <taxon>Chytridiales</taxon>
        <taxon>Chytriomycetaceae</taxon>
        <taxon>Chytriomyces</taxon>
    </lineage>
</organism>
<evidence type="ECO:0000256" key="2">
    <source>
        <dbReference type="ARBA" id="ARBA00004389"/>
    </source>
</evidence>
<dbReference type="GO" id="GO:0019752">
    <property type="term" value="P:carboxylic acid metabolic process"/>
    <property type="evidence" value="ECO:0007669"/>
    <property type="project" value="InterPro"/>
</dbReference>
<keyword evidence="7 16" id="KW-0663">Pyridoxal phosphate</keyword>
<evidence type="ECO:0000256" key="11">
    <source>
        <dbReference type="ARBA" id="ARBA00023136"/>
    </source>
</evidence>
<dbReference type="Proteomes" id="UP000320333">
    <property type="component" value="Unassembled WGS sequence"/>
</dbReference>
<dbReference type="InterPro" id="IPR050477">
    <property type="entry name" value="GrpII_AminoAcid_Decarb"/>
</dbReference>
<keyword evidence="19" id="KW-1185">Reference proteome</keyword>
<keyword evidence="12 17" id="KW-0456">Lyase</keyword>
<dbReference type="Gene3D" id="6.10.140.2150">
    <property type="match status" value="1"/>
</dbReference>
<comment type="similarity">
    <text evidence="13">Belongs to the group II decarboxylase family. Sphingosine-1-phosphate lyase subfamily.</text>
</comment>
<comment type="pathway">
    <text evidence="4">Sphingolipid metabolism.</text>
</comment>
<evidence type="ECO:0000256" key="16">
    <source>
        <dbReference type="PIRSR" id="PIRSR602129-50"/>
    </source>
</evidence>
<evidence type="ECO:0000256" key="8">
    <source>
        <dbReference type="ARBA" id="ARBA00022919"/>
    </source>
</evidence>
<dbReference type="InterPro" id="IPR015422">
    <property type="entry name" value="PyrdxlP-dep_Trfase_small"/>
</dbReference>
<dbReference type="GO" id="GO:0030170">
    <property type="term" value="F:pyridoxal phosphate binding"/>
    <property type="evidence" value="ECO:0007669"/>
    <property type="project" value="InterPro"/>
</dbReference>
<dbReference type="GO" id="GO:0030149">
    <property type="term" value="P:sphingolipid catabolic process"/>
    <property type="evidence" value="ECO:0007669"/>
    <property type="project" value="TreeGrafter"/>
</dbReference>
<evidence type="ECO:0000256" key="12">
    <source>
        <dbReference type="ARBA" id="ARBA00023239"/>
    </source>
</evidence>
<dbReference type="EC" id="4.1.2.27" evidence="14"/>
<evidence type="ECO:0000256" key="13">
    <source>
        <dbReference type="ARBA" id="ARBA00038302"/>
    </source>
</evidence>
<dbReference type="InterPro" id="IPR015421">
    <property type="entry name" value="PyrdxlP-dep_Trfase_major"/>
</dbReference>
<evidence type="ECO:0000256" key="10">
    <source>
        <dbReference type="ARBA" id="ARBA00023098"/>
    </source>
</evidence>